<evidence type="ECO:0000313" key="1">
    <source>
        <dbReference type="EMBL" id="CAQ85095.1"/>
    </source>
</evidence>
<organism evidence="1 2">
    <name type="scientific">Photorhabdus asymbiotica subsp. asymbiotica (strain ATCC 43949 / 3105-77)</name>
    <name type="common">Xenorhabdus luminescens (strain 2)</name>
    <dbReference type="NCBI Taxonomy" id="553480"/>
    <lineage>
        <taxon>Bacteria</taxon>
        <taxon>Pseudomonadati</taxon>
        <taxon>Pseudomonadota</taxon>
        <taxon>Gammaproteobacteria</taxon>
        <taxon>Enterobacterales</taxon>
        <taxon>Morganellaceae</taxon>
        <taxon>Photorhabdus</taxon>
    </lineage>
</organism>
<dbReference type="Proteomes" id="UP000002747">
    <property type="component" value="Chromosome"/>
</dbReference>
<name>C7BSW6_PHOAA</name>
<protein>
    <submittedName>
        <fullName evidence="1">Uncharacterized protein</fullName>
    </submittedName>
</protein>
<dbReference type="STRING" id="291112.PAU_03007"/>
<dbReference type="AlphaFoldDB" id="C7BSW6"/>
<reference evidence="1 2" key="1">
    <citation type="journal article" date="2009" name="BMC Genomics">
        <title>Comparative genomics of the emerging human pathogen Photorhabdus asymbiotica with the insect pathogen Photorhabdus luminescens.</title>
        <authorList>
            <person name="Wilkinson P."/>
            <person name="Waterfield N.R."/>
            <person name="Crossman L."/>
            <person name="Corton C."/>
            <person name="Sanchez-Contreras M."/>
            <person name="Vlisidou I."/>
            <person name="Barron A."/>
            <person name="Bignell A."/>
            <person name="Clark L."/>
            <person name="Ormond D."/>
            <person name="Mayho M."/>
            <person name="Bason N."/>
            <person name="Smith F."/>
            <person name="Simmonds M."/>
            <person name="Churcher C."/>
            <person name="Harris D."/>
            <person name="Thompson N.R."/>
            <person name="Quail M."/>
            <person name="Parkhill J."/>
            <person name="ffrench-Constant R.H."/>
        </authorList>
    </citation>
    <scope>NUCLEOTIDE SEQUENCE [LARGE SCALE GENOMIC DNA]</scope>
    <source>
        <strain evidence="2">ATCC 43949 / 3105-77</strain>
    </source>
</reference>
<sequence>MSCKCSITTFILSPPLARVVFSQHLTHPQLNLIKLAPLPLALLLIVLRGFTVRNEHQTAIHHLHRNLAARIKPRLSEPLALKMYRRCSVVDLVPVQHITHRVITFCFHGFIYNDFCLRMRLSHSNYLF</sequence>
<dbReference type="KEGG" id="pay:PAU_03007"/>
<dbReference type="EMBL" id="FM162591">
    <property type="protein sequence ID" value="CAQ85095.1"/>
    <property type="molecule type" value="Genomic_DNA"/>
</dbReference>
<evidence type="ECO:0000313" key="2">
    <source>
        <dbReference type="Proteomes" id="UP000002747"/>
    </source>
</evidence>
<proteinExistence type="predicted"/>
<accession>C7BSW6</accession>
<gene>
    <name evidence="1" type="primary">gene0037</name>
    <name evidence="1" type="ordered locus">PAU_03007</name>
</gene>